<proteinExistence type="predicted"/>
<dbReference type="EMBL" id="BKCJ010459294">
    <property type="protein sequence ID" value="GFA63545.1"/>
    <property type="molecule type" value="Genomic_DNA"/>
</dbReference>
<organism evidence="2">
    <name type="scientific">Tanacetum cinerariifolium</name>
    <name type="common">Dalmatian daisy</name>
    <name type="synonym">Chrysanthemum cinerariifolium</name>
    <dbReference type="NCBI Taxonomy" id="118510"/>
    <lineage>
        <taxon>Eukaryota</taxon>
        <taxon>Viridiplantae</taxon>
        <taxon>Streptophyta</taxon>
        <taxon>Embryophyta</taxon>
        <taxon>Tracheophyta</taxon>
        <taxon>Spermatophyta</taxon>
        <taxon>Magnoliopsida</taxon>
        <taxon>eudicotyledons</taxon>
        <taxon>Gunneridae</taxon>
        <taxon>Pentapetalae</taxon>
        <taxon>asterids</taxon>
        <taxon>campanulids</taxon>
        <taxon>Asterales</taxon>
        <taxon>Asteraceae</taxon>
        <taxon>Asteroideae</taxon>
        <taxon>Anthemideae</taxon>
        <taxon>Anthemidinae</taxon>
        <taxon>Tanacetum</taxon>
    </lineage>
</organism>
<feature type="region of interest" description="Disordered" evidence="1">
    <location>
        <begin position="131"/>
        <end position="180"/>
    </location>
</feature>
<feature type="compositionally biased region" description="Basic and acidic residues" evidence="1">
    <location>
        <begin position="134"/>
        <end position="148"/>
    </location>
</feature>
<reference evidence="2" key="1">
    <citation type="journal article" date="2019" name="Sci. Rep.">
        <title>Draft genome of Tanacetum cinerariifolium, the natural source of mosquito coil.</title>
        <authorList>
            <person name="Yamashiro T."/>
            <person name="Shiraishi A."/>
            <person name="Satake H."/>
            <person name="Nakayama K."/>
        </authorList>
    </citation>
    <scope>NUCLEOTIDE SEQUENCE</scope>
</reference>
<evidence type="ECO:0000313" key="2">
    <source>
        <dbReference type="EMBL" id="GFA63545.1"/>
    </source>
</evidence>
<dbReference type="AlphaFoldDB" id="A0A699JX20"/>
<feature type="compositionally biased region" description="Basic and acidic residues" evidence="1">
    <location>
        <begin position="156"/>
        <end position="167"/>
    </location>
</feature>
<gene>
    <name evidence="2" type="ORF">Tci_635517</name>
</gene>
<protein>
    <submittedName>
        <fullName evidence="2">Uncharacterized protein</fullName>
    </submittedName>
</protein>
<evidence type="ECO:0000256" key="1">
    <source>
        <dbReference type="SAM" id="MobiDB-lite"/>
    </source>
</evidence>
<sequence>MSIPPQDEPSINQNVPVQVNKISSSCEICSGPHDTQYFMKDTKQAFVEYASSCNDKMGAHMHLASTDHIKEKELQKKGIKSPSKLLSPKYLSRASLEELNKNLLSLKCVYFINSIIILSKKKSEAKGKGIMKPNEAECNDHKRTVEAKEEVEEESEKALEEETKEETKEEEEDDPKYFDTLPTMEELRYHEWLLKNP</sequence>
<comment type="caution">
    <text evidence="2">The sequence shown here is derived from an EMBL/GenBank/DDBJ whole genome shotgun (WGS) entry which is preliminary data.</text>
</comment>
<name>A0A699JX20_TANCI</name>
<accession>A0A699JX20</accession>